<reference evidence="2" key="1">
    <citation type="submission" date="2022-11" db="UniProtKB">
        <authorList>
            <consortium name="WormBaseParasite"/>
        </authorList>
    </citation>
    <scope>IDENTIFICATION</scope>
</reference>
<sequence>MNIPYPPETILDPADVSTKGLTTDVNLKVQNWNSAVALLETNGIHSFEMGLQKQLTEILTEKQIEKMKDQKNLRELKNKVANVKIIKDFISRSPPPQPRN</sequence>
<evidence type="ECO:0000313" key="1">
    <source>
        <dbReference type="Proteomes" id="UP000887576"/>
    </source>
</evidence>
<organism evidence="1 2">
    <name type="scientific">Panagrolaimus sp. JU765</name>
    <dbReference type="NCBI Taxonomy" id="591449"/>
    <lineage>
        <taxon>Eukaryota</taxon>
        <taxon>Metazoa</taxon>
        <taxon>Ecdysozoa</taxon>
        <taxon>Nematoda</taxon>
        <taxon>Chromadorea</taxon>
        <taxon>Rhabditida</taxon>
        <taxon>Tylenchina</taxon>
        <taxon>Panagrolaimomorpha</taxon>
        <taxon>Panagrolaimoidea</taxon>
        <taxon>Panagrolaimidae</taxon>
        <taxon>Panagrolaimus</taxon>
    </lineage>
</organism>
<accession>A0AC34RLI3</accession>
<dbReference type="Proteomes" id="UP000887576">
    <property type="component" value="Unplaced"/>
</dbReference>
<protein>
    <submittedName>
        <fullName evidence="2">Uncharacterized protein</fullName>
    </submittedName>
</protein>
<name>A0AC34RLI3_9BILA</name>
<proteinExistence type="predicted"/>
<dbReference type="WBParaSite" id="JU765_v2.g8152.t1">
    <property type="protein sequence ID" value="JU765_v2.g8152.t1"/>
    <property type="gene ID" value="JU765_v2.g8152"/>
</dbReference>
<evidence type="ECO:0000313" key="2">
    <source>
        <dbReference type="WBParaSite" id="JU765_v2.g8152.t1"/>
    </source>
</evidence>